<reference evidence="1" key="1">
    <citation type="journal article" date="2015" name="Nature">
        <title>Complex archaea that bridge the gap between prokaryotes and eukaryotes.</title>
        <authorList>
            <person name="Spang A."/>
            <person name="Saw J.H."/>
            <person name="Jorgensen S.L."/>
            <person name="Zaremba-Niedzwiedzka K."/>
            <person name="Martijn J."/>
            <person name="Lind A.E."/>
            <person name="van Eijk R."/>
            <person name="Schleper C."/>
            <person name="Guy L."/>
            <person name="Ettema T.J."/>
        </authorList>
    </citation>
    <scope>NUCLEOTIDE SEQUENCE</scope>
</reference>
<gene>
    <name evidence="1" type="ORF">LCGC14_2353260</name>
</gene>
<protein>
    <submittedName>
        <fullName evidence="1">Uncharacterized protein</fullName>
    </submittedName>
</protein>
<dbReference type="AlphaFoldDB" id="A0A0F9C8G5"/>
<organism evidence="1">
    <name type="scientific">marine sediment metagenome</name>
    <dbReference type="NCBI Taxonomy" id="412755"/>
    <lineage>
        <taxon>unclassified sequences</taxon>
        <taxon>metagenomes</taxon>
        <taxon>ecological metagenomes</taxon>
    </lineage>
</organism>
<proteinExistence type="predicted"/>
<dbReference type="EMBL" id="LAZR01034303">
    <property type="protein sequence ID" value="KKL45673.1"/>
    <property type="molecule type" value="Genomic_DNA"/>
</dbReference>
<sequence>MSYSDLWNTQAGRTAWVENAPIEQVEWLQGLADLIVERGSEPTWTQVGEKFRACFELDAPTDTTLMNAVRRMVKSG</sequence>
<evidence type="ECO:0000313" key="1">
    <source>
        <dbReference type="EMBL" id="KKL45673.1"/>
    </source>
</evidence>
<accession>A0A0F9C8G5</accession>
<comment type="caution">
    <text evidence="1">The sequence shown here is derived from an EMBL/GenBank/DDBJ whole genome shotgun (WGS) entry which is preliminary data.</text>
</comment>
<name>A0A0F9C8G5_9ZZZZ</name>